<reference evidence="3" key="1">
    <citation type="submission" date="2023-05" db="EMBL/GenBank/DDBJ databases">
        <title>Sedimentitalea sp. nov. JM2-8.</title>
        <authorList>
            <person name="Huang J."/>
        </authorList>
    </citation>
    <scope>NUCLEOTIDE SEQUENCE [LARGE SCALE GENOMIC DNA]</scope>
    <source>
        <strain evidence="3">KHS03</strain>
    </source>
</reference>
<gene>
    <name evidence="2" type="ORF">QO231_16680</name>
</gene>
<proteinExistence type="predicted"/>
<evidence type="ECO:0000256" key="1">
    <source>
        <dbReference type="SAM" id="MobiDB-lite"/>
    </source>
</evidence>
<accession>A0ABU3VHA4</accession>
<evidence type="ECO:0000313" key="2">
    <source>
        <dbReference type="EMBL" id="MDU9005473.1"/>
    </source>
</evidence>
<organism evidence="2 3">
    <name type="scientific">Sedimentitalea todarodis</name>
    <dbReference type="NCBI Taxonomy" id="1631240"/>
    <lineage>
        <taxon>Bacteria</taxon>
        <taxon>Pseudomonadati</taxon>
        <taxon>Pseudomonadota</taxon>
        <taxon>Alphaproteobacteria</taxon>
        <taxon>Rhodobacterales</taxon>
        <taxon>Paracoccaceae</taxon>
        <taxon>Sedimentitalea</taxon>
    </lineage>
</organism>
<dbReference type="RefSeq" id="WP_316778904.1">
    <property type="nucleotide sequence ID" value="NZ_JASMWN010000014.1"/>
</dbReference>
<dbReference type="EMBL" id="JASMWN010000014">
    <property type="protein sequence ID" value="MDU9005473.1"/>
    <property type="molecule type" value="Genomic_DNA"/>
</dbReference>
<sequence>MTEPLLDDIEQDLRGEACRRMGAIREFLKGNPGQSTEADAAGLSSERELSHPDKCNRCEIRG</sequence>
<keyword evidence="3" id="KW-1185">Reference proteome</keyword>
<feature type="region of interest" description="Disordered" evidence="1">
    <location>
        <begin position="29"/>
        <end position="48"/>
    </location>
</feature>
<dbReference type="Proteomes" id="UP001255416">
    <property type="component" value="Unassembled WGS sequence"/>
</dbReference>
<comment type="caution">
    <text evidence="2">The sequence shown here is derived from an EMBL/GenBank/DDBJ whole genome shotgun (WGS) entry which is preliminary data.</text>
</comment>
<protein>
    <submittedName>
        <fullName evidence="2">Uncharacterized protein</fullName>
    </submittedName>
</protein>
<evidence type="ECO:0000313" key="3">
    <source>
        <dbReference type="Proteomes" id="UP001255416"/>
    </source>
</evidence>
<name>A0ABU3VHA4_9RHOB</name>